<protein>
    <recommendedName>
        <fullName evidence="4">Surface layer protein A domain-containing protein</fullName>
    </recommendedName>
</protein>
<dbReference type="STRING" id="1423744.FC86_GL000075"/>
<feature type="compositionally biased region" description="Basic and acidic residues" evidence="1">
    <location>
        <begin position="266"/>
        <end position="282"/>
    </location>
</feature>
<dbReference type="PATRIC" id="fig|1423744.4.peg.78"/>
<comment type="caution">
    <text evidence="2">The sequence shown here is derived from an EMBL/GenBank/DDBJ whole genome shotgun (WGS) entry which is preliminary data.</text>
</comment>
<name>A0A0R2DME4_9LACO</name>
<dbReference type="OrthoDB" id="2327954at2"/>
<feature type="region of interest" description="Disordered" evidence="1">
    <location>
        <begin position="236"/>
        <end position="285"/>
    </location>
</feature>
<organism evidence="2 3">
    <name type="scientific">Holzapfeliella floricola DSM 23037 = JCM 16512</name>
    <dbReference type="NCBI Taxonomy" id="1423744"/>
    <lineage>
        <taxon>Bacteria</taxon>
        <taxon>Bacillati</taxon>
        <taxon>Bacillota</taxon>
        <taxon>Bacilli</taxon>
        <taxon>Lactobacillales</taxon>
        <taxon>Lactobacillaceae</taxon>
        <taxon>Holzapfeliella</taxon>
    </lineage>
</organism>
<evidence type="ECO:0000313" key="3">
    <source>
        <dbReference type="Proteomes" id="UP000051378"/>
    </source>
</evidence>
<gene>
    <name evidence="2" type="ORF">FC86_GL000075</name>
</gene>
<accession>A0A0R2DME4</accession>
<evidence type="ECO:0000313" key="2">
    <source>
        <dbReference type="EMBL" id="KRN04627.1"/>
    </source>
</evidence>
<feature type="compositionally biased region" description="Polar residues" evidence="1">
    <location>
        <begin position="236"/>
        <end position="247"/>
    </location>
</feature>
<feature type="compositionally biased region" description="Polar residues" evidence="1">
    <location>
        <begin position="65"/>
        <end position="75"/>
    </location>
</feature>
<dbReference type="EMBL" id="AYZL01000008">
    <property type="protein sequence ID" value="KRN04627.1"/>
    <property type="molecule type" value="Genomic_DNA"/>
</dbReference>
<feature type="region of interest" description="Disordered" evidence="1">
    <location>
        <begin position="1"/>
        <end position="94"/>
    </location>
</feature>
<sequence length="845" mass="92168">MPTDKTKAYEKGYTEAQTGHDDALKSGAEAQAATDKSKQYQDSYNATRAALQGRDDYLNSRDKVNASQYESNPISQKGYDEAYTGSQDGVNDYNNGAVKTEFSGKSKAYQDAYNMIVTSQKAMADAKVDQDKSNNYTGESKTNYQDAYRAAQEAVKSNPQKEVSASASYNYAYDSVKGASDYVNGQDKQAEASKNYQESYDQADKGHDAYQDNAETAITGKSQAFIEGFTSAQVGTEGSNAYQSQTAKESDKGQSYETGYEGAKQATEDGLEKAPAKTDFSDKAPAYQDAYNTAYPKAEEARKGVEAALAGRSQSDLVSEESNNDDFKSGFDGAKAGFAGNRKPDNANAQYVAAYDRVEGIKAALANPTVELLESDTHSESYKAGYRDTQTGMKASLNKDNKAADSGQAYTKGYEAIAQGVKDYQDGVTPMPTDRTKAYEKGYTEAQTGHDDALKSGLNKEDDLSGQSKQYQDSYKATKAALYGQKDYLNSRSQNNKNKYPDYQDFYTEGFEGAKAGQDSGLSGASANTKDKSAAYKVGYKFGYDSGYSSYLNNLGSGQLSGQNDGENGRPLADLSMFGGTYSSSYMAAYKQAYDNYQNGIAQADKDLTNGVKVDLTGKSKAYINGYNSISANMEQTTVTHVPNEGVLIWDMLDGKPVQTTSYEHHKDSVRATKETKVVDGISYTKLANNRGWLQTKYLADPSSKAGVVNYISGYGVLVWNSNQNAMKSSEMTELSLANVKTYDEKVIDGISYTRINAKDSDQWVQTQYFKPAEPTPTTGVASVGNVPANHAIYLRDKNGNMTNQAIFANTAWKVVSQKRISGELYYCLGNDNQWIEAKYVTNLQ</sequence>
<evidence type="ECO:0000256" key="1">
    <source>
        <dbReference type="SAM" id="MobiDB-lite"/>
    </source>
</evidence>
<evidence type="ECO:0008006" key="4">
    <source>
        <dbReference type="Google" id="ProtNLM"/>
    </source>
</evidence>
<feature type="compositionally biased region" description="Polar residues" evidence="1">
    <location>
        <begin position="84"/>
        <end position="94"/>
    </location>
</feature>
<proteinExistence type="predicted"/>
<feature type="region of interest" description="Disordered" evidence="1">
    <location>
        <begin position="446"/>
        <end position="472"/>
    </location>
</feature>
<feature type="compositionally biased region" description="Basic and acidic residues" evidence="1">
    <location>
        <begin position="1"/>
        <end position="24"/>
    </location>
</feature>
<dbReference type="Proteomes" id="UP000051378">
    <property type="component" value="Unassembled WGS sequence"/>
</dbReference>
<dbReference type="AlphaFoldDB" id="A0A0R2DME4"/>
<reference evidence="2 3" key="1">
    <citation type="journal article" date="2015" name="Genome Announc.">
        <title>Expanding the biotechnology potential of lactobacilli through comparative genomics of 213 strains and associated genera.</title>
        <authorList>
            <person name="Sun Z."/>
            <person name="Harris H.M."/>
            <person name="McCann A."/>
            <person name="Guo C."/>
            <person name="Argimon S."/>
            <person name="Zhang W."/>
            <person name="Yang X."/>
            <person name="Jeffery I.B."/>
            <person name="Cooney J.C."/>
            <person name="Kagawa T.F."/>
            <person name="Liu W."/>
            <person name="Song Y."/>
            <person name="Salvetti E."/>
            <person name="Wrobel A."/>
            <person name="Rasinkangas P."/>
            <person name="Parkhill J."/>
            <person name="Rea M.C."/>
            <person name="O'Sullivan O."/>
            <person name="Ritari J."/>
            <person name="Douillard F.P."/>
            <person name="Paul Ross R."/>
            <person name="Yang R."/>
            <person name="Briner A.E."/>
            <person name="Felis G.E."/>
            <person name="de Vos W.M."/>
            <person name="Barrangou R."/>
            <person name="Klaenhammer T.R."/>
            <person name="Caufield P.W."/>
            <person name="Cui Y."/>
            <person name="Zhang H."/>
            <person name="O'Toole P.W."/>
        </authorList>
    </citation>
    <scope>NUCLEOTIDE SEQUENCE [LARGE SCALE GENOMIC DNA]</scope>
    <source>
        <strain evidence="2 3">DSM 23037</strain>
    </source>
</reference>
<feature type="compositionally biased region" description="Basic and acidic residues" evidence="1">
    <location>
        <begin position="53"/>
        <end position="64"/>
    </location>
</feature>
<keyword evidence="3" id="KW-1185">Reference proteome</keyword>
<feature type="compositionally biased region" description="Basic and acidic residues" evidence="1">
    <location>
        <begin position="446"/>
        <end position="463"/>
    </location>
</feature>
<feature type="region of interest" description="Disordered" evidence="1">
    <location>
        <begin position="182"/>
        <end position="204"/>
    </location>
</feature>